<evidence type="ECO:0000313" key="1">
    <source>
        <dbReference type="EMBL" id="TWB46455.1"/>
    </source>
</evidence>
<reference evidence="1 2" key="1">
    <citation type="submission" date="2019-06" db="EMBL/GenBank/DDBJ databases">
        <title>Genomic Encyclopedia of Type Strains, Phase IV (KMG-V): Genome sequencing to study the core and pangenomes of soil and plant-associated prokaryotes.</title>
        <authorList>
            <person name="Whitman W."/>
        </authorList>
    </citation>
    <scope>NUCLEOTIDE SEQUENCE [LARGE SCALE GENOMIC DNA]</scope>
    <source>
        <strain evidence="1 2">BR 11140</strain>
    </source>
</reference>
<comment type="caution">
    <text evidence="1">The sequence shown here is derived from an EMBL/GenBank/DDBJ whole genome shotgun (WGS) entry which is preliminary data.</text>
</comment>
<protein>
    <recommendedName>
        <fullName evidence="3">Mutator family transposase</fullName>
    </recommendedName>
</protein>
<gene>
    <name evidence="1" type="ORF">FBZ92_1524</name>
</gene>
<evidence type="ECO:0008006" key="3">
    <source>
        <dbReference type="Google" id="ProtNLM"/>
    </source>
</evidence>
<proteinExistence type="predicted"/>
<accession>A0A560HJ03</accession>
<name>A0A560HJ03_9PROT</name>
<evidence type="ECO:0000313" key="2">
    <source>
        <dbReference type="Proteomes" id="UP000318050"/>
    </source>
</evidence>
<dbReference type="AlphaFoldDB" id="A0A560HJ03"/>
<sequence length="58" mass="6481">MRHRGMMVQADLFTATRSLAALPQEVARRVLPLLEQLLLEVLASEAVTLEGNDEQDHP</sequence>
<organism evidence="1 2">
    <name type="scientific">Nitrospirillum amazonense</name>
    <dbReference type="NCBI Taxonomy" id="28077"/>
    <lineage>
        <taxon>Bacteria</taxon>
        <taxon>Pseudomonadati</taxon>
        <taxon>Pseudomonadota</taxon>
        <taxon>Alphaproteobacteria</taxon>
        <taxon>Rhodospirillales</taxon>
        <taxon>Azospirillaceae</taxon>
        <taxon>Nitrospirillum</taxon>
    </lineage>
</organism>
<dbReference type="Proteomes" id="UP000318050">
    <property type="component" value="Unassembled WGS sequence"/>
</dbReference>
<dbReference type="EMBL" id="VITT01000052">
    <property type="protein sequence ID" value="TWB46455.1"/>
    <property type="molecule type" value="Genomic_DNA"/>
</dbReference>